<accession>A0A1A8R5C1</accession>
<proteinExistence type="predicted"/>
<feature type="region of interest" description="Disordered" evidence="1">
    <location>
        <begin position="1"/>
        <end position="73"/>
    </location>
</feature>
<evidence type="ECO:0000256" key="1">
    <source>
        <dbReference type="SAM" id="MobiDB-lite"/>
    </source>
</evidence>
<gene>
    <name evidence="2" type="primary">CD48</name>
</gene>
<dbReference type="EMBL" id="HAEG01015874">
    <property type="protein sequence ID" value="SBS01275.1"/>
    <property type="molecule type" value="Transcribed_RNA"/>
</dbReference>
<evidence type="ECO:0000313" key="2">
    <source>
        <dbReference type="EMBL" id="SBS01275.1"/>
    </source>
</evidence>
<reference evidence="2" key="1">
    <citation type="submission" date="2016-05" db="EMBL/GenBank/DDBJ databases">
        <authorList>
            <person name="Lavstsen T."/>
            <person name="Jespersen J.S."/>
        </authorList>
    </citation>
    <scope>NUCLEOTIDE SEQUENCE</scope>
    <source>
        <tissue evidence="2">Brain</tissue>
    </source>
</reference>
<reference evidence="2" key="2">
    <citation type="submission" date="2016-06" db="EMBL/GenBank/DDBJ databases">
        <title>The genome of a short-lived fish provides insights into sex chromosome evolution and the genetic control of aging.</title>
        <authorList>
            <person name="Reichwald K."/>
            <person name="Felder M."/>
            <person name="Petzold A."/>
            <person name="Koch P."/>
            <person name="Groth M."/>
            <person name="Platzer M."/>
        </authorList>
    </citation>
    <scope>NUCLEOTIDE SEQUENCE</scope>
    <source>
        <tissue evidence="2">Brain</tissue>
    </source>
</reference>
<protein>
    <submittedName>
        <fullName evidence="2">CD48 molecule</fullName>
    </submittedName>
</protein>
<name>A0A1A8R5C1_9TELE</name>
<sequence length="73" mass="7914">MVTHHKPAVEPRSRLGSKMPPETEPNKETRPDQAAGDVLQPPLTKTNPGEENLLEGDTQVSEDKTPGGTELDL</sequence>
<organism evidence="2">
    <name type="scientific">Nothobranchius pienaari</name>
    <dbReference type="NCBI Taxonomy" id="704102"/>
    <lineage>
        <taxon>Eukaryota</taxon>
        <taxon>Metazoa</taxon>
        <taxon>Chordata</taxon>
        <taxon>Craniata</taxon>
        <taxon>Vertebrata</taxon>
        <taxon>Euteleostomi</taxon>
        <taxon>Actinopterygii</taxon>
        <taxon>Neopterygii</taxon>
        <taxon>Teleostei</taxon>
        <taxon>Neoteleostei</taxon>
        <taxon>Acanthomorphata</taxon>
        <taxon>Ovalentaria</taxon>
        <taxon>Atherinomorphae</taxon>
        <taxon>Cyprinodontiformes</taxon>
        <taxon>Nothobranchiidae</taxon>
        <taxon>Nothobranchius</taxon>
    </lineage>
</organism>
<dbReference type="AlphaFoldDB" id="A0A1A8R5C1"/>